<comment type="caution">
    <text evidence="2">The sequence shown here is derived from an EMBL/GenBank/DDBJ whole genome shotgun (WGS) entry which is preliminary data.</text>
</comment>
<reference evidence="2 3" key="1">
    <citation type="submission" date="2018-05" db="EMBL/GenBank/DDBJ databases">
        <title>Paenibacillus flagellatus sp. nov., isolated from selenium mineral soil.</title>
        <authorList>
            <person name="Dai X."/>
        </authorList>
    </citation>
    <scope>NUCLEOTIDE SEQUENCE [LARGE SCALE GENOMIC DNA]</scope>
    <source>
        <strain evidence="2 3">DXL2</strain>
    </source>
</reference>
<proteinExistence type="predicted"/>
<dbReference type="Proteomes" id="UP000247476">
    <property type="component" value="Unassembled WGS sequence"/>
</dbReference>
<name>A0A2V5K0N7_9BACL</name>
<organism evidence="2 3">
    <name type="scientific">Paenibacillus flagellatus</name>
    <dbReference type="NCBI Taxonomy" id="2211139"/>
    <lineage>
        <taxon>Bacteria</taxon>
        <taxon>Bacillati</taxon>
        <taxon>Bacillota</taxon>
        <taxon>Bacilli</taxon>
        <taxon>Bacillales</taxon>
        <taxon>Paenibacillaceae</taxon>
        <taxon>Paenibacillus</taxon>
    </lineage>
</organism>
<evidence type="ECO:0000313" key="2">
    <source>
        <dbReference type="EMBL" id="PYI52122.1"/>
    </source>
</evidence>
<evidence type="ECO:0000313" key="3">
    <source>
        <dbReference type="Proteomes" id="UP000247476"/>
    </source>
</evidence>
<dbReference type="InterPro" id="IPR025282">
    <property type="entry name" value="DUF4214"/>
</dbReference>
<sequence>MGMRIYETLQGLMRLEGEEFVAEAYRQLLDREADPVGMEHHLNLLCGGATKANIIIGLMLGAEAAVYYSQR</sequence>
<accession>A0A2V5K0N7</accession>
<dbReference type="EMBL" id="QJVJ01000010">
    <property type="protein sequence ID" value="PYI52122.1"/>
    <property type="molecule type" value="Genomic_DNA"/>
</dbReference>
<gene>
    <name evidence="2" type="ORF">DLM86_21830</name>
</gene>
<evidence type="ECO:0000259" key="1">
    <source>
        <dbReference type="Pfam" id="PF13946"/>
    </source>
</evidence>
<feature type="domain" description="DUF4214" evidence="1">
    <location>
        <begin position="16"/>
        <end position="65"/>
    </location>
</feature>
<dbReference type="AlphaFoldDB" id="A0A2V5K0N7"/>
<dbReference type="Pfam" id="PF13946">
    <property type="entry name" value="DUF4214"/>
    <property type="match status" value="1"/>
</dbReference>
<protein>
    <recommendedName>
        <fullName evidence="1">DUF4214 domain-containing protein</fullName>
    </recommendedName>
</protein>
<keyword evidence="3" id="KW-1185">Reference proteome</keyword>